<dbReference type="Pfam" id="PF08241">
    <property type="entry name" value="Methyltransf_11"/>
    <property type="match status" value="1"/>
</dbReference>
<dbReference type="Gene3D" id="3.40.50.150">
    <property type="entry name" value="Vaccinia Virus protein VP39"/>
    <property type="match status" value="1"/>
</dbReference>
<dbReference type="GO" id="GO:0032259">
    <property type="term" value="P:methylation"/>
    <property type="evidence" value="ECO:0007669"/>
    <property type="project" value="UniProtKB-KW"/>
</dbReference>
<dbReference type="InterPro" id="IPR013216">
    <property type="entry name" value="Methyltransf_11"/>
</dbReference>
<evidence type="ECO:0000313" key="3">
    <source>
        <dbReference type="Proteomes" id="UP000324974"/>
    </source>
</evidence>
<keyword evidence="3" id="KW-1185">Reference proteome</keyword>
<dbReference type="AlphaFoldDB" id="A0A5C1AEH1"/>
<feature type="domain" description="Methyltransferase type 11" evidence="1">
    <location>
        <begin position="81"/>
        <end position="175"/>
    </location>
</feature>
<dbReference type="InterPro" id="IPR029063">
    <property type="entry name" value="SAM-dependent_MTases_sf"/>
</dbReference>
<keyword evidence="2" id="KW-0808">Transferase</keyword>
<dbReference type="CDD" id="cd02440">
    <property type="entry name" value="AdoMet_MTases"/>
    <property type="match status" value="1"/>
</dbReference>
<gene>
    <name evidence="2" type="ORF">PX52LOC_03553</name>
</gene>
<keyword evidence="2" id="KW-0489">Methyltransferase</keyword>
<reference evidence="3" key="1">
    <citation type="submission" date="2019-08" db="EMBL/GenBank/DDBJ databases">
        <title>Limnoglobus roseus gen. nov., sp. nov., a novel freshwater planctomycete with a giant genome from the family Gemmataceae.</title>
        <authorList>
            <person name="Kulichevskaya I.S."/>
            <person name="Naumoff D.G."/>
            <person name="Miroshnikov K."/>
            <person name="Ivanova A."/>
            <person name="Philippov D.A."/>
            <person name="Hakobyan A."/>
            <person name="Rijpstra I.C."/>
            <person name="Sinninghe Damste J.S."/>
            <person name="Liesack W."/>
            <person name="Dedysh S.N."/>
        </authorList>
    </citation>
    <scope>NUCLEOTIDE SEQUENCE [LARGE SCALE GENOMIC DNA]</scope>
    <source>
        <strain evidence="3">PX52</strain>
    </source>
</reference>
<dbReference type="EMBL" id="CP042425">
    <property type="protein sequence ID" value="QEL16593.1"/>
    <property type="molecule type" value="Genomic_DNA"/>
</dbReference>
<evidence type="ECO:0000259" key="1">
    <source>
        <dbReference type="Pfam" id="PF08241"/>
    </source>
</evidence>
<dbReference type="RefSeq" id="WP_149111304.1">
    <property type="nucleotide sequence ID" value="NZ_CP042425.1"/>
</dbReference>
<dbReference type="Proteomes" id="UP000324974">
    <property type="component" value="Chromosome"/>
</dbReference>
<dbReference type="GO" id="GO:0008757">
    <property type="term" value="F:S-adenosylmethionine-dependent methyltransferase activity"/>
    <property type="evidence" value="ECO:0007669"/>
    <property type="project" value="InterPro"/>
</dbReference>
<dbReference type="KEGG" id="lrs:PX52LOC_03553"/>
<sequence>MLPETPHPIRLYSPDEAAPTPCELATRELLRPALNRGGGRDLEPLSRGWFEEIEHKRYARAGEWLPRVLEFSRHRDETLLMAGPGLGSDALQYTRHETRVTMAVTTGDSADAIRRNFELRGLEPKFVTVDRVSRLPFDRGCFDLAYLNTLHTPALDLATTVDELYRVLKPGGKLFALIPAWYDVDRWQKWLLPFRQLYRSSHDPLTGPKQTAREVRRLCQPFEKVTLLHRHLRRSELPHVWRLFPLSWLERLAGRILAVRATKPISPQRATALPAAA</sequence>
<evidence type="ECO:0000313" key="2">
    <source>
        <dbReference type="EMBL" id="QEL16593.1"/>
    </source>
</evidence>
<organism evidence="2 3">
    <name type="scientific">Limnoglobus roseus</name>
    <dbReference type="NCBI Taxonomy" id="2598579"/>
    <lineage>
        <taxon>Bacteria</taxon>
        <taxon>Pseudomonadati</taxon>
        <taxon>Planctomycetota</taxon>
        <taxon>Planctomycetia</taxon>
        <taxon>Gemmatales</taxon>
        <taxon>Gemmataceae</taxon>
        <taxon>Limnoglobus</taxon>
    </lineage>
</organism>
<proteinExistence type="predicted"/>
<dbReference type="OrthoDB" id="9772751at2"/>
<protein>
    <submittedName>
        <fullName evidence="2">Class I SAM-dependent methyltransferase</fullName>
    </submittedName>
</protein>
<dbReference type="SUPFAM" id="SSF53335">
    <property type="entry name" value="S-adenosyl-L-methionine-dependent methyltransferases"/>
    <property type="match status" value="1"/>
</dbReference>
<name>A0A5C1AEH1_9BACT</name>
<accession>A0A5C1AEH1</accession>